<evidence type="ECO:0000259" key="9">
    <source>
        <dbReference type="Pfam" id="PF24807"/>
    </source>
</evidence>
<dbReference type="EMBL" id="MCGO01000001">
    <property type="protein sequence ID" value="ORY53555.1"/>
    <property type="molecule type" value="Genomic_DNA"/>
</dbReference>
<dbReference type="InterPro" id="IPR001680">
    <property type="entry name" value="WD40_rpt"/>
</dbReference>
<dbReference type="GO" id="GO:0051301">
    <property type="term" value="P:cell division"/>
    <property type="evidence" value="ECO:0007669"/>
    <property type="project" value="UniProtKB-KW"/>
</dbReference>
<dbReference type="PROSITE" id="PS50294">
    <property type="entry name" value="WD_REPEATS_REGION"/>
    <property type="match status" value="2"/>
</dbReference>
<evidence type="ECO:0000256" key="8">
    <source>
        <dbReference type="SAM" id="MobiDB-lite"/>
    </source>
</evidence>
<dbReference type="AlphaFoldDB" id="A0A1Y2D4P2"/>
<feature type="repeat" description="WD" evidence="7">
    <location>
        <begin position="358"/>
        <end position="399"/>
    </location>
</feature>
<dbReference type="PANTHER" id="PTHR19918:SF8">
    <property type="entry name" value="FI02843P"/>
    <property type="match status" value="1"/>
</dbReference>
<dbReference type="GO" id="GO:0007094">
    <property type="term" value="P:mitotic spindle assembly checkpoint signaling"/>
    <property type="evidence" value="ECO:0007669"/>
    <property type="project" value="EnsemblFungi"/>
</dbReference>
<dbReference type="GO" id="GO:0010997">
    <property type="term" value="F:anaphase-promoting complex binding"/>
    <property type="evidence" value="ECO:0007669"/>
    <property type="project" value="EnsemblFungi"/>
</dbReference>
<evidence type="ECO:0000256" key="6">
    <source>
        <dbReference type="ARBA" id="ARBA00023306"/>
    </source>
</evidence>
<evidence type="ECO:0000256" key="1">
    <source>
        <dbReference type="ARBA" id="ARBA00006445"/>
    </source>
</evidence>
<dbReference type="InterPro" id="IPR036322">
    <property type="entry name" value="WD40_repeat_dom_sf"/>
</dbReference>
<dbReference type="PROSITE" id="PS50082">
    <property type="entry name" value="WD_REPEATS_2"/>
    <property type="match status" value="3"/>
</dbReference>
<gene>
    <name evidence="10" type="ORF">BCR33DRAFT_760966</name>
</gene>
<dbReference type="GO" id="GO:0045842">
    <property type="term" value="P:positive regulation of mitotic metaphase/anaphase transition"/>
    <property type="evidence" value="ECO:0007669"/>
    <property type="project" value="EnsemblFungi"/>
</dbReference>
<keyword evidence="2 7" id="KW-0853">WD repeat</keyword>
<dbReference type="GO" id="GO:0051321">
    <property type="term" value="P:meiotic cell cycle"/>
    <property type="evidence" value="ECO:0007669"/>
    <property type="project" value="EnsemblFungi"/>
</dbReference>
<evidence type="ECO:0000313" key="10">
    <source>
        <dbReference type="EMBL" id="ORY53555.1"/>
    </source>
</evidence>
<name>A0A1Y2D4P2_9FUNG</name>
<comment type="caution">
    <text evidence="10">The sequence shown here is derived from an EMBL/GenBank/DDBJ whole genome shotgun (WGS) entry which is preliminary data.</text>
</comment>
<dbReference type="Pfam" id="PF24807">
    <property type="entry name" value="WD40_CDC20-Fz"/>
    <property type="match status" value="1"/>
</dbReference>
<dbReference type="PROSITE" id="PS00678">
    <property type="entry name" value="WD_REPEATS_1"/>
    <property type="match status" value="2"/>
</dbReference>
<comment type="similarity">
    <text evidence="1">Belongs to the WD repeat CDC20/Fizzy family.</text>
</comment>
<feature type="domain" description="CDC20/Fizzy WD40" evidence="9">
    <location>
        <begin position="223"/>
        <end position="522"/>
    </location>
</feature>
<evidence type="ECO:0000256" key="7">
    <source>
        <dbReference type="PROSITE-ProRule" id="PRU00221"/>
    </source>
</evidence>
<feature type="repeat" description="WD" evidence="7">
    <location>
        <begin position="275"/>
        <end position="316"/>
    </location>
</feature>
<evidence type="ECO:0000256" key="4">
    <source>
        <dbReference type="ARBA" id="ARBA00022737"/>
    </source>
</evidence>
<evidence type="ECO:0000256" key="2">
    <source>
        <dbReference type="ARBA" id="ARBA00022574"/>
    </source>
</evidence>
<dbReference type="GO" id="GO:0005680">
    <property type="term" value="C:anaphase-promoting complex"/>
    <property type="evidence" value="ECO:0007669"/>
    <property type="project" value="EnsemblFungi"/>
</dbReference>
<dbReference type="GO" id="GO:0034399">
    <property type="term" value="C:nuclear periphery"/>
    <property type="evidence" value="ECO:0007669"/>
    <property type="project" value="EnsemblFungi"/>
</dbReference>
<keyword evidence="3" id="KW-0132">Cell division</keyword>
<keyword evidence="11" id="KW-1185">Reference proteome</keyword>
<dbReference type="STRING" id="329046.A0A1Y2D4P2"/>
<dbReference type="GO" id="GO:1990757">
    <property type="term" value="F:ubiquitin ligase activator activity"/>
    <property type="evidence" value="ECO:0007669"/>
    <property type="project" value="EnsemblFungi"/>
</dbReference>
<dbReference type="GO" id="GO:1990333">
    <property type="term" value="C:mitotic checkpoint complex, CDC20-MAD2 subcomplex"/>
    <property type="evidence" value="ECO:0007669"/>
    <property type="project" value="EnsemblFungi"/>
</dbReference>
<dbReference type="InterPro" id="IPR015943">
    <property type="entry name" value="WD40/YVTN_repeat-like_dom_sf"/>
</dbReference>
<sequence>MSTTKPLARPTTTTTPSTPHRRITAAATNRFCRQPRPSASSPRPPRKTPLKRASASARLRPASTKKLNSPRSSTSLNLKQKSSQKETPKRVLKQYDRYIPNRQASDLSNLHFHLAVDQSAFLGKDEREDPGDGIIPKKPLPPLDPQQIAYQEDLARACGIQLNSRILSFQPPAPVAAPGSTAHLLNSVLYRGQHNGIKKNNSGACHISAARRRRIQTTPERVLDAPGILDDYYLNLLDWSAGNQLAVALEGTVYVWDGETGDVVEFCKANELETSSGPEGVVCSVQWTADGDHLSIGLGDGSTQIWDLATQTKLRTLRGHTSRVGVLAWDRHILSTGSRDGSIWNHDVRIARHKVNEYNGHTQEVCGLKWRSDGGMLASGGNDNLVNLWDVRNNSAPRSTKTAHNAAVKAVAWCPWQLNLLATGGGTNDKKIHFWNTTTASTTPLQSIDTGSQVTSLLWSKTYKELISTHGYPFNQLSIWAYPSCKKVVDLEGHDARVLCSAMSPDGSTVVSGAGDESLKFWKAFERVGGGGTGSSVGGGVVGDGKAGGMVKGAGEDGEDELVNATKKMTIR</sequence>
<proteinExistence type="inferred from homology"/>
<organism evidence="10 11">
    <name type="scientific">Rhizoclosmatium globosum</name>
    <dbReference type="NCBI Taxonomy" id="329046"/>
    <lineage>
        <taxon>Eukaryota</taxon>
        <taxon>Fungi</taxon>
        <taxon>Fungi incertae sedis</taxon>
        <taxon>Chytridiomycota</taxon>
        <taxon>Chytridiomycota incertae sedis</taxon>
        <taxon>Chytridiomycetes</taxon>
        <taxon>Chytridiales</taxon>
        <taxon>Chytriomycetaceae</taxon>
        <taxon>Rhizoclosmatium</taxon>
    </lineage>
</organism>
<dbReference type="GO" id="GO:1905786">
    <property type="term" value="P:positive regulation of anaphase-promoting complex-dependent catabolic process"/>
    <property type="evidence" value="ECO:0007669"/>
    <property type="project" value="EnsemblFungi"/>
</dbReference>
<dbReference type="OrthoDB" id="10263272at2759"/>
<reference evidence="10 11" key="1">
    <citation type="submission" date="2016-07" db="EMBL/GenBank/DDBJ databases">
        <title>Pervasive Adenine N6-methylation of Active Genes in Fungi.</title>
        <authorList>
            <consortium name="DOE Joint Genome Institute"/>
            <person name="Mondo S.J."/>
            <person name="Dannebaum R.O."/>
            <person name="Kuo R.C."/>
            <person name="Labutti K."/>
            <person name="Haridas S."/>
            <person name="Kuo A."/>
            <person name="Salamov A."/>
            <person name="Ahrendt S.R."/>
            <person name="Lipzen A."/>
            <person name="Sullivan W."/>
            <person name="Andreopoulos W.B."/>
            <person name="Clum A."/>
            <person name="Lindquist E."/>
            <person name="Daum C."/>
            <person name="Ramamoorthy G.K."/>
            <person name="Gryganskyi A."/>
            <person name="Culley D."/>
            <person name="Magnuson J.K."/>
            <person name="James T.Y."/>
            <person name="O'Malley M.A."/>
            <person name="Stajich J.E."/>
            <person name="Spatafora J.W."/>
            <person name="Visel A."/>
            <person name="Grigoriev I.V."/>
        </authorList>
    </citation>
    <scope>NUCLEOTIDE SEQUENCE [LARGE SCALE GENOMIC DNA]</scope>
    <source>
        <strain evidence="10 11">JEL800</strain>
    </source>
</reference>
<dbReference type="Gene3D" id="2.130.10.10">
    <property type="entry name" value="YVTN repeat-like/Quinoprotein amine dehydrogenase"/>
    <property type="match status" value="1"/>
</dbReference>
<protein>
    <submittedName>
        <fullName evidence="10">WD40 repeat-like protein</fullName>
    </submittedName>
</protein>
<accession>A0A1Y2D4P2</accession>
<keyword evidence="4" id="KW-0677">Repeat</keyword>
<dbReference type="PANTHER" id="PTHR19918">
    <property type="entry name" value="CELL DIVISION CYCLE 20 CDC20 FIZZY -RELATED"/>
    <property type="match status" value="1"/>
</dbReference>
<dbReference type="SUPFAM" id="SSF50978">
    <property type="entry name" value="WD40 repeat-like"/>
    <property type="match status" value="1"/>
</dbReference>
<feature type="repeat" description="WD" evidence="7">
    <location>
        <begin position="491"/>
        <end position="523"/>
    </location>
</feature>
<dbReference type="GO" id="GO:0031145">
    <property type="term" value="P:anaphase-promoting complex-dependent catabolic process"/>
    <property type="evidence" value="ECO:0007669"/>
    <property type="project" value="EnsemblFungi"/>
</dbReference>
<keyword evidence="5" id="KW-0498">Mitosis</keyword>
<evidence type="ECO:0000256" key="3">
    <source>
        <dbReference type="ARBA" id="ARBA00022618"/>
    </source>
</evidence>
<feature type="region of interest" description="Disordered" evidence="8">
    <location>
        <begin position="1"/>
        <end position="91"/>
    </location>
</feature>
<dbReference type="FunFam" id="2.130.10.10:FF:000098">
    <property type="entry name" value="WD repeat-containing protein slp1"/>
    <property type="match status" value="1"/>
</dbReference>
<dbReference type="InterPro" id="IPR056150">
    <property type="entry name" value="WD40_CDC20-Fz"/>
</dbReference>
<dbReference type="InterPro" id="IPR033010">
    <property type="entry name" value="Cdc20/Fizzy"/>
</dbReference>
<evidence type="ECO:0000313" key="11">
    <source>
        <dbReference type="Proteomes" id="UP000193642"/>
    </source>
</evidence>
<feature type="compositionally biased region" description="Polar residues" evidence="8">
    <location>
        <begin position="65"/>
        <end position="81"/>
    </location>
</feature>
<feature type="compositionally biased region" description="Low complexity" evidence="8">
    <location>
        <begin position="52"/>
        <end position="62"/>
    </location>
</feature>
<dbReference type="InterPro" id="IPR019775">
    <property type="entry name" value="WD40_repeat_CS"/>
</dbReference>
<feature type="compositionally biased region" description="Low complexity" evidence="8">
    <location>
        <begin position="1"/>
        <end position="18"/>
    </location>
</feature>
<dbReference type="GO" id="GO:0040020">
    <property type="term" value="P:regulation of meiotic nuclear division"/>
    <property type="evidence" value="ECO:0007669"/>
    <property type="project" value="EnsemblFungi"/>
</dbReference>
<keyword evidence="6" id="KW-0131">Cell cycle</keyword>
<dbReference type="CDD" id="cd00200">
    <property type="entry name" value="WD40"/>
    <property type="match status" value="1"/>
</dbReference>
<dbReference type="SMART" id="SM00320">
    <property type="entry name" value="WD40"/>
    <property type="match status" value="6"/>
</dbReference>
<dbReference type="Proteomes" id="UP000193642">
    <property type="component" value="Unassembled WGS sequence"/>
</dbReference>
<evidence type="ECO:0000256" key="5">
    <source>
        <dbReference type="ARBA" id="ARBA00022776"/>
    </source>
</evidence>